<dbReference type="AlphaFoldDB" id="A0A1M7ANM9"/>
<gene>
    <name evidence="2" type="ORF">SAMN05444366_0747</name>
</gene>
<evidence type="ECO:0000313" key="2">
    <source>
        <dbReference type="EMBL" id="SHL44265.1"/>
    </source>
</evidence>
<dbReference type="InterPro" id="IPR005901">
    <property type="entry name" value="GLPGLI"/>
</dbReference>
<dbReference type="NCBIfam" id="TIGR01200">
    <property type="entry name" value="GLPGLI"/>
    <property type="match status" value="1"/>
</dbReference>
<dbReference type="Pfam" id="PF09697">
    <property type="entry name" value="Porph_ging"/>
    <property type="match status" value="1"/>
</dbReference>
<dbReference type="EMBL" id="FRBY01000001">
    <property type="protein sequence ID" value="SHL44265.1"/>
    <property type="molecule type" value="Genomic_DNA"/>
</dbReference>
<dbReference type="OrthoDB" id="1440774at2"/>
<organism evidence="2 3">
    <name type="scientific">Flavobacterium saccharophilum</name>
    <dbReference type="NCBI Taxonomy" id="29534"/>
    <lineage>
        <taxon>Bacteria</taxon>
        <taxon>Pseudomonadati</taxon>
        <taxon>Bacteroidota</taxon>
        <taxon>Flavobacteriia</taxon>
        <taxon>Flavobacteriales</taxon>
        <taxon>Flavobacteriaceae</taxon>
        <taxon>Flavobacterium</taxon>
    </lineage>
</organism>
<feature type="compositionally biased region" description="Polar residues" evidence="1">
    <location>
        <begin position="249"/>
        <end position="261"/>
    </location>
</feature>
<feature type="region of interest" description="Disordered" evidence="1">
    <location>
        <begin position="246"/>
        <end position="268"/>
    </location>
</feature>
<proteinExistence type="predicted"/>
<evidence type="ECO:0000256" key="1">
    <source>
        <dbReference type="SAM" id="MobiDB-lite"/>
    </source>
</evidence>
<dbReference type="STRING" id="29534.SAMN05444366_0747"/>
<sequence length="268" mass="30924">MSSNQQGFTKTILILLLFQHLCFSQTSNKGIVYYGQIESSYFGSKNGKERLATLVFNKKESSYVSQKDSLDALMNNFPNRQGGTTLYTAGLPATENGSQVFTSLQKDSVWCSFLKNGLQYVAEKKFSFKWNLQNETKTIGKFTCHKATSQFRGRTYIAWYTPEIPLPYGPWKLQGLPGLILEAYDSSEEVYYYFKSIEYPTVNKTGIDFIKSNNRKPIKWLNRKEYMLFCEEYLQKMYEKMLMADKEAPTSSPSEKGTIEQNFKEITE</sequence>
<dbReference type="Proteomes" id="UP000184121">
    <property type="component" value="Unassembled WGS sequence"/>
</dbReference>
<reference evidence="3" key="1">
    <citation type="submission" date="2016-11" db="EMBL/GenBank/DDBJ databases">
        <authorList>
            <person name="Varghese N."/>
            <person name="Submissions S."/>
        </authorList>
    </citation>
    <scope>NUCLEOTIDE SEQUENCE [LARGE SCALE GENOMIC DNA]</scope>
    <source>
        <strain evidence="3">DSM 1811</strain>
    </source>
</reference>
<dbReference type="RefSeq" id="WP_072970256.1">
    <property type="nucleotide sequence ID" value="NZ_FRBY01000001.1"/>
</dbReference>
<keyword evidence="3" id="KW-1185">Reference proteome</keyword>
<evidence type="ECO:0000313" key="3">
    <source>
        <dbReference type="Proteomes" id="UP000184121"/>
    </source>
</evidence>
<name>A0A1M7ANM9_9FLAO</name>
<protein>
    <submittedName>
        <fullName evidence="2">GLPGLI family protein</fullName>
    </submittedName>
</protein>
<accession>A0A1M7ANM9</accession>